<evidence type="ECO:0000256" key="4">
    <source>
        <dbReference type="ARBA" id="ARBA00022825"/>
    </source>
</evidence>
<evidence type="ECO:0000256" key="5">
    <source>
        <dbReference type="ARBA" id="ARBA00023529"/>
    </source>
</evidence>
<dbReference type="SUPFAM" id="SSF52743">
    <property type="entry name" value="Subtilisin-like"/>
    <property type="match status" value="1"/>
</dbReference>
<comment type="similarity">
    <text evidence="1 7 8">Belongs to the peptidase S8 family.</text>
</comment>
<protein>
    <recommendedName>
        <fullName evidence="6">subtilisin</fullName>
        <ecNumber evidence="6">3.4.21.62</ecNumber>
    </recommendedName>
</protein>
<dbReference type="EC" id="3.4.21.62" evidence="6"/>
<keyword evidence="4 7" id="KW-0720">Serine protease</keyword>
<dbReference type="PROSITE" id="PS51892">
    <property type="entry name" value="SUBTILASE"/>
    <property type="match status" value="1"/>
</dbReference>
<feature type="active site" description="Charge relay system" evidence="7">
    <location>
        <position position="372"/>
    </location>
</feature>
<evidence type="ECO:0000313" key="12">
    <source>
        <dbReference type="Proteomes" id="UP000007800"/>
    </source>
</evidence>
<dbReference type="InterPro" id="IPR023828">
    <property type="entry name" value="Peptidase_S8_Ser-AS"/>
</dbReference>
<evidence type="ECO:0000256" key="1">
    <source>
        <dbReference type="ARBA" id="ARBA00011073"/>
    </source>
</evidence>
<dbReference type="PANTHER" id="PTHR43806:SF11">
    <property type="entry name" value="CEREVISIN-RELATED"/>
    <property type="match status" value="1"/>
</dbReference>
<dbReference type="InParanoid" id="C5KDC6"/>
<evidence type="ECO:0000256" key="7">
    <source>
        <dbReference type="PROSITE-ProRule" id="PRU01240"/>
    </source>
</evidence>
<dbReference type="Pfam" id="PF00082">
    <property type="entry name" value="Peptidase_S8"/>
    <property type="match status" value="1"/>
</dbReference>
<evidence type="ECO:0000259" key="10">
    <source>
        <dbReference type="Pfam" id="PF00082"/>
    </source>
</evidence>
<keyword evidence="9" id="KW-0732">Signal</keyword>
<dbReference type="GO" id="GO:0006508">
    <property type="term" value="P:proteolysis"/>
    <property type="evidence" value="ECO:0007669"/>
    <property type="project" value="UniProtKB-KW"/>
</dbReference>
<dbReference type="PROSITE" id="PS00138">
    <property type="entry name" value="SUBTILASE_SER"/>
    <property type="match status" value="1"/>
</dbReference>
<evidence type="ECO:0000313" key="11">
    <source>
        <dbReference type="EMBL" id="EER17559.1"/>
    </source>
</evidence>
<dbReference type="GeneID" id="9062897"/>
<dbReference type="InterPro" id="IPR050131">
    <property type="entry name" value="Peptidase_S8_subtilisin-like"/>
</dbReference>
<dbReference type="OMA" id="WENRTEP"/>
<feature type="active site" description="Charge relay system" evidence="7">
    <location>
        <position position="157"/>
    </location>
</feature>
<dbReference type="EMBL" id="GG672055">
    <property type="protein sequence ID" value="EER17559.1"/>
    <property type="molecule type" value="Genomic_DNA"/>
</dbReference>
<evidence type="ECO:0000256" key="2">
    <source>
        <dbReference type="ARBA" id="ARBA00022670"/>
    </source>
</evidence>
<dbReference type="Gene3D" id="3.40.50.200">
    <property type="entry name" value="Peptidase S8/S53 domain"/>
    <property type="match status" value="1"/>
</dbReference>
<organism evidence="12">
    <name type="scientific">Perkinsus marinus (strain ATCC 50983 / TXsc)</name>
    <dbReference type="NCBI Taxonomy" id="423536"/>
    <lineage>
        <taxon>Eukaryota</taxon>
        <taxon>Sar</taxon>
        <taxon>Alveolata</taxon>
        <taxon>Perkinsozoa</taxon>
        <taxon>Perkinsea</taxon>
        <taxon>Perkinsida</taxon>
        <taxon>Perkinsidae</taxon>
        <taxon>Perkinsus</taxon>
    </lineage>
</organism>
<feature type="signal peptide" evidence="9">
    <location>
        <begin position="1"/>
        <end position="18"/>
    </location>
</feature>
<dbReference type="InterPro" id="IPR000209">
    <property type="entry name" value="Peptidase_S8/S53_dom"/>
</dbReference>
<dbReference type="GO" id="GO:0004252">
    <property type="term" value="F:serine-type endopeptidase activity"/>
    <property type="evidence" value="ECO:0007669"/>
    <property type="project" value="UniProtKB-UniRule"/>
</dbReference>
<dbReference type="InterPro" id="IPR015500">
    <property type="entry name" value="Peptidase_S8_subtilisin-rel"/>
</dbReference>
<feature type="domain" description="Peptidase S8/S53" evidence="10">
    <location>
        <begin position="149"/>
        <end position="403"/>
    </location>
</feature>
<name>C5KDC6_PERM5</name>
<keyword evidence="12" id="KW-1185">Reference proteome</keyword>
<reference evidence="11 12" key="1">
    <citation type="submission" date="2008-07" db="EMBL/GenBank/DDBJ databases">
        <authorList>
            <person name="El-Sayed N."/>
            <person name="Caler E."/>
            <person name="Inman J."/>
            <person name="Amedeo P."/>
            <person name="Hass B."/>
            <person name="Wortman J."/>
        </authorList>
    </citation>
    <scope>NUCLEOTIDE SEQUENCE [LARGE SCALE GENOMIC DNA]</scope>
    <source>
        <strain evidence="12">ATCC 50983 / TXsc</strain>
    </source>
</reference>
<dbReference type="PROSITE" id="PS00136">
    <property type="entry name" value="SUBTILASE_ASP"/>
    <property type="match status" value="1"/>
</dbReference>
<dbReference type="AlphaFoldDB" id="C5KDC6"/>
<dbReference type="PRINTS" id="PR00723">
    <property type="entry name" value="SUBTILISIN"/>
</dbReference>
<dbReference type="OrthoDB" id="420572at2759"/>
<evidence type="ECO:0000256" key="8">
    <source>
        <dbReference type="RuleBase" id="RU003355"/>
    </source>
</evidence>
<gene>
    <name evidence="11" type="ORF">Pmar_PMAR008121</name>
</gene>
<dbReference type="RefSeq" id="XP_002785763.1">
    <property type="nucleotide sequence ID" value="XM_002785717.1"/>
</dbReference>
<dbReference type="Proteomes" id="UP000007800">
    <property type="component" value="Unassembled WGS sequence"/>
</dbReference>
<evidence type="ECO:0000256" key="6">
    <source>
        <dbReference type="ARBA" id="ARBA00023619"/>
    </source>
</evidence>
<evidence type="ECO:0000256" key="9">
    <source>
        <dbReference type="SAM" id="SignalP"/>
    </source>
</evidence>
<sequence>MRTSFALSVASLCGATVAQNNTILSIKSGISDVDIRQLPQMLRSAGETPDQKIVSFLNTTEVTTLVYVHTQLVQTSASSIDSDTLCSFVTEASRKLSLQSQCAVDVLGEAFEESGDDLHLNDPDAVYQKHLEWMKMDQVWQLALPHVTRKIKVSVIDSGIDWTDPDLAPLKGTVKRKSGGYNEGGWNFKTNSSTLTFKNTHGTSVSKLLAAKSNNSIGVAGIAPNVTLVPLQIFAEDSRASLSHFVAALEMAIDLEVDIISASLGFRLSMYQLDQQHLLFAALREVQQNGIMLISSAGNSLAEASDVYPCWYGGPLGICVASLYDYMWENRTEPVLKTSSNYGDRVDVAAYGGDLVVGRDQDGELITFSGTSAAQPLVAGLAAILLSMDIQPMMVKRLMLANTDPVVCEMPDLIPQHVRSGAVNASRLIQHAISLLSPTSRSLRGRDNFNLME</sequence>
<comment type="catalytic activity">
    <reaction evidence="5">
        <text>Hydrolysis of proteins with broad specificity for peptide bonds, and a preference for a large uncharged residue in P1. Hydrolyzes peptide amides.</text>
        <dbReference type="EC" id="3.4.21.62"/>
    </reaction>
</comment>
<dbReference type="InterPro" id="IPR023827">
    <property type="entry name" value="Peptidase_S8_Asp-AS"/>
</dbReference>
<evidence type="ECO:0000256" key="3">
    <source>
        <dbReference type="ARBA" id="ARBA00022801"/>
    </source>
</evidence>
<accession>C5KDC6</accession>
<dbReference type="PANTHER" id="PTHR43806">
    <property type="entry name" value="PEPTIDASE S8"/>
    <property type="match status" value="1"/>
</dbReference>
<feature type="chain" id="PRO_5002951834" description="subtilisin" evidence="9">
    <location>
        <begin position="19"/>
        <end position="453"/>
    </location>
</feature>
<keyword evidence="2 7" id="KW-0645">Protease</keyword>
<feature type="active site" description="Charge relay system" evidence="7">
    <location>
        <position position="201"/>
    </location>
</feature>
<dbReference type="InterPro" id="IPR036852">
    <property type="entry name" value="Peptidase_S8/S53_dom_sf"/>
</dbReference>
<proteinExistence type="inferred from homology"/>
<keyword evidence="3 7" id="KW-0378">Hydrolase</keyword>